<organism evidence="1 2">
    <name type="scientific">Paraburkholderia panacisoli</name>
    <dbReference type="NCBI Taxonomy" id="2603818"/>
    <lineage>
        <taxon>Bacteria</taxon>
        <taxon>Pseudomonadati</taxon>
        <taxon>Pseudomonadota</taxon>
        <taxon>Betaproteobacteria</taxon>
        <taxon>Burkholderiales</taxon>
        <taxon>Burkholderiaceae</taxon>
        <taxon>Paraburkholderia</taxon>
    </lineage>
</organism>
<dbReference type="AlphaFoldDB" id="A0A5B0G2Z8"/>
<sequence>MPGAPKLVAPTDIEGNPSAVGAVTCAPNGSVLSASVQGSSGNPQSDNTASTALDQSVLLPLHVYGSTPASFLITFRPKRGRALMG</sequence>
<keyword evidence="2" id="KW-1185">Reference proteome</keyword>
<dbReference type="Proteomes" id="UP000325273">
    <property type="component" value="Unassembled WGS sequence"/>
</dbReference>
<dbReference type="Pfam" id="PF13103">
    <property type="entry name" value="TonB_2"/>
    <property type="match status" value="1"/>
</dbReference>
<evidence type="ECO:0000313" key="1">
    <source>
        <dbReference type="EMBL" id="KAA0997804.1"/>
    </source>
</evidence>
<protein>
    <submittedName>
        <fullName evidence="1">TonB C-terminal domain-containing protein</fullName>
    </submittedName>
</protein>
<proteinExistence type="predicted"/>
<dbReference type="SUPFAM" id="SSF74653">
    <property type="entry name" value="TolA/TonB C-terminal domain"/>
    <property type="match status" value="1"/>
</dbReference>
<dbReference type="EMBL" id="VTUZ01000072">
    <property type="protein sequence ID" value="KAA0997804.1"/>
    <property type="molecule type" value="Genomic_DNA"/>
</dbReference>
<evidence type="ECO:0000313" key="2">
    <source>
        <dbReference type="Proteomes" id="UP000325273"/>
    </source>
</evidence>
<accession>A0A5B0G2Z8</accession>
<name>A0A5B0G2Z8_9BURK</name>
<reference evidence="1 2" key="1">
    <citation type="submission" date="2019-08" db="EMBL/GenBank/DDBJ databases">
        <title>Paraburkholderia sp. DCY113.</title>
        <authorList>
            <person name="Kang J."/>
        </authorList>
    </citation>
    <scope>NUCLEOTIDE SEQUENCE [LARGE SCALE GENOMIC DNA]</scope>
    <source>
        <strain evidence="1 2">DCY113</strain>
    </source>
</reference>
<comment type="caution">
    <text evidence="1">The sequence shown here is derived from an EMBL/GenBank/DDBJ whole genome shotgun (WGS) entry which is preliminary data.</text>
</comment>
<gene>
    <name evidence="1" type="ORF">FVF58_47430</name>
</gene>
<dbReference type="Gene3D" id="3.30.1150.10">
    <property type="match status" value="1"/>
</dbReference>